<feature type="region of interest" description="Disordered" evidence="1">
    <location>
        <begin position="1"/>
        <end position="30"/>
    </location>
</feature>
<gene>
    <name evidence="2" type="ORF">CFR71_10850</name>
</gene>
<sequence>MTLDPSVPEILPTTPSPDASPSGGAAFSTTGTTHDVAASVRHLRGLLAPYDLVIVPGLHDSGPRHWQSHWHALLPSRRVRQADWDQPRWDMWVTGLERTLAHCHRPVVFVAHSLGAVLVARWGQQQTRVRVAGALLVAPADLRGPRAQQVPALRDFAFPSPSPLPFPARIIASTDDEWLSPHRAGTFAAAWGAPLIGAGRLGHIGNMSPLGAWAQGLDWFRDFLATLPPPGDASLGDARPGGIALDDIAPRARHHA</sequence>
<dbReference type="Gene3D" id="3.40.50.1820">
    <property type="entry name" value="alpha/beta hydrolase"/>
    <property type="match status" value="1"/>
</dbReference>
<evidence type="ECO:0000313" key="3">
    <source>
        <dbReference type="Proteomes" id="UP000247609"/>
    </source>
</evidence>
<evidence type="ECO:0000256" key="1">
    <source>
        <dbReference type="SAM" id="MobiDB-lite"/>
    </source>
</evidence>
<organism evidence="2 3">
    <name type="scientific">Novacetimonas pomaceti</name>
    <dbReference type="NCBI Taxonomy" id="2021998"/>
    <lineage>
        <taxon>Bacteria</taxon>
        <taxon>Pseudomonadati</taxon>
        <taxon>Pseudomonadota</taxon>
        <taxon>Alphaproteobacteria</taxon>
        <taxon>Acetobacterales</taxon>
        <taxon>Acetobacteraceae</taxon>
        <taxon>Novacetimonas</taxon>
    </lineage>
</organism>
<dbReference type="Proteomes" id="UP000247609">
    <property type="component" value="Unassembled WGS sequence"/>
</dbReference>
<dbReference type="InterPro" id="IPR010662">
    <property type="entry name" value="RBBP9/YdeN"/>
</dbReference>
<dbReference type="AlphaFoldDB" id="A0A318Q695"/>
<dbReference type="Pfam" id="PF06821">
    <property type="entry name" value="Ser_hydrolase"/>
    <property type="match status" value="1"/>
</dbReference>
<protein>
    <recommendedName>
        <fullName evidence="4">Alpha/beta hydrolase</fullName>
    </recommendedName>
</protein>
<evidence type="ECO:0000313" key="2">
    <source>
        <dbReference type="EMBL" id="PYD75107.1"/>
    </source>
</evidence>
<dbReference type="GO" id="GO:0016787">
    <property type="term" value="F:hydrolase activity"/>
    <property type="evidence" value="ECO:0007669"/>
    <property type="project" value="InterPro"/>
</dbReference>
<accession>A0A318Q695</accession>
<evidence type="ECO:0008006" key="4">
    <source>
        <dbReference type="Google" id="ProtNLM"/>
    </source>
</evidence>
<reference evidence="2 3" key="1">
    <citation type="submission" date="2017-07" db="EMBL/GenBank/DDBJ databases">
        <title>A draft genome sequence of Komagataeibacter sp. T5K1.</title>
        <authorList>
            <person name="Skraban J."/>
            <person name="Cleenwerck I."/>
            <person name="Vandamme P."/>
            <person name="Trcek J."/>
        </authorList>
    </citation>
    <scope>NUCLEOTIDE SEQUENCE [LARGE SCALE GENOMIC DNA]</scope>
    <source>
        <strain evidence="2 3">T5K1</strain>
    </source>
</reference>
<dbReference type="EMBL" id="NOXG01000014">
    <property type="protein sequence ID" value="PYD75107.1"/>
    <property type="molecule type" value="Genomic_DNA"/>
</dbReference>
<comment type="caution">
    <text evidence="2">The sequence shown here is derived from an EMBL/GenBank/DDBJ whole genome shotgun (WGS) entry which is preliminary data.</text>
</comment>
<name>A0A318Q695_9PROT</name>
<feature type="compositionally biased region" description="Low complexity" evidence="1">
    <location>
        <begin position="19"/>
        <end position="30"/>
    </location>
</feature>
<dbReference type="InterPro" id="IPR029058">
    <property type="entry name" value="AB_hydrolase_fold"/>
</dbReference>
<dbReference type="SUPFAM" id="SSF53474">
    <property type="entry name" value="alpha/beta-Hydrolases"/>
    <property type="match status" value="1"/>
</dbReference>
<dbReference type="RefSeq" id="WP_110531027.1">
    <property type="nucleotide sequence ID" value="NZ_NOXG01000014.1"/>
</dbReference>
<proteinExistence type="predicted"/>